<protein>
    <submittedName>
        <fullName evidence="2">Uncharacterized protein</fullName>
    </submittedName>
</protein>
<dbReference type="OrthoDB" id="10454495at2759"/>
<evidence type="ECO:0000256" key="1">
    <source>
        <dbReference type="SAM" id="MobiDB-lite"/>
    </source>
</evidence>
<organism evidence="2 3">
    <name type="scientific">Puccinia graminis f. sp. tritici</name>
    <dbReference type="NCBI Taxonomy" id="56615"/>
    <lineage>
        <taxon>Eukaryota</taxon>
        <taxon>Fungi</taxon>
        <taxon>Dikarya</taxon>
        <taxon>Basidiomycota</taxon>
        <taxon>Pucciniomycotina</taxon>
        <taxon>Pucciniomycetes</taxon>
        <taxon>Pucciniales</taxon>
        <taxon>Pucciniaceae</taxon>
        <taxon>Puccinia</taxon>
    </lineage>
</organism>
<feature type="compositionally biased region" description="Basic and acidic residues" evidence="1">
    <location>
        <begin position="56"/>
        <end position="72"/>
    </location>
</feature>
<proteinExistence type="predicted"/>
<reference evidence="2 3" key="1">
    <citation type="submission" date="2019-05" db="EMBL/GenBank/DDBJ databases">
        <title>Emergence of the Ug99 lineage of the wheat stem rust pathogen through somatic hybridization.</title>
        <authorList>
            <person name="Li F."/>
            <person name="Upadhyaya N.M."/>
            <person name="Sperschneider J."/>
            <person name="Matny O."/>
            <person name="Nguyen-Phuc H."/>
            <person name="Mago R."/>
            <person name="Raley C."/>
            <person name="Miller M.E."/>
            <person name="Silverstein K.A.T."/>
            <person name="Henningsen E."/>
            <person name="Hirsch C.D."/>
            <person name="Visser B."/>
            <person name="Pretorius Z.A."/>
            <person name="Steffenson B.J."/>
            <person name="Schwessinger B."/>
            <person name="Dodds P.N."/>
            <person name="Figueroa M."/>
        </authorList>
    </citation>
    <scope>NUCLEOTIDE SEQUENCE [LARGE SCALE GENOMIC DNA]</scope>
    <source>
        <strain evidence="2">21-0</strain>
    </source>
</reference>
<name>A0A5B0MMN1_PUCGR</name>
<accession>A0A5B0MMN1</accession>
<sequence length="160" mass="18963">MAPKQSRPRNLYQFHYGSQLFSTETCSERQLRLAFQTRTRAETERSIRRNQNPRNGDNRAQDRPPADSHPKTGTDLPDQLGFDEGPSLWEDTEEIMNEEDEASRARLRSLHQEMIQQQRHRNWNNIMAWLFPSYLHFKKLTSDWTLPAWNDNLSAELNSY</sequence>
<feature type="region of interest" description="Disordered" evidence="1">
    <location>
        <begin position="36"/>
        <end position="86"/>
    </location>
</feature>
<dbReference type="Proteomes" id="UP000324748">
    <property type="component" value="Unassembled WGS sequence"/>
</dbReference>
<gene>
    <name evidence="2" type="ORF">PGT21_002184</name>
</gene>
<comment type="caution">
    <text evidence="2">The sequence shown here is derived from an EMBL/GenBank/DDBJ whole genome shotgun (WGS) entry which is preliminary data.</text>
</comment>
<dbReference type="EMBL" id="VSWC01000144">
    <property type="protein sequence ID" value="KAA1077294.1"/>
    <property type="molecule type" value="Genomic_DNA"/>
</dbReference>
<keyword evidence="3" id="KW-1185">Reference proteome</keyword>
<evidence type="ECO:0000313" key="3">
    <source>
        <dbReference type="Proteomes" id="UP000324748"/>
    </source>
</evidence>
<evidence type="ECO:0000313" key="2">
    <source>
        <dbReference type="EMBL" id="KAA1077294.1"/>
    </source>
</evidence>
<dbReference type="AlphaFoldDB" id="A0A5B0MMN1"/>